<dbReference type="Pfam" id="PF05699">
    <property type="entry name" value="Dimer_Tnp_hAT"/>
    <property type="match status" value="1"/>
</dbReference>
<dbReference type="PANTHER" id="PTHR46481:SF10">
    <property type="entry name" value="ZINC FINGER BED DOMAIN-CONTAINING PROTEIN 39"/>
    <property type="match status" value="1"/>
</dbReference>
<dbReference type="InterPro" id="IPR012337">
    <property type="entry name" value="RNaseH-like_sf"/>
</dbReference>
<dbReference type="Proteomes" id="UP000184267">
    <property type="component" value="Unassembled WGS sequence"/>
</dbReference>
<keyword evidence="4" id="KW-0862">Zinc</keyword>
<sequence>PFLFTTKQMSVSDRALVQDVIPYMDILTHHLNSFKSDVTLAPAVRAAAQRGRSMLDKYYTLTDDTMIYRVAMILHPQHKVQYFRDEGWPEEWVQTAIDLVREEWNTFYKPKNAPALIVPPAAAAAADKGKGKGKASSSGGRRSAQGAAQLPTAAMFKSISRHGKPSQLDALEVYLQAPPQPDIEDPLAYWNVVLKTGNTHLAQMALDFLSIPSTSTDAERAFSRGHLTVSRLRHSLSEESVRASTVLGSWANIPGLVPEAEIVELLKQNTRRPRAADTNVPTAGPSAAATTSGTSGALGSSGTNSKKAGTSKSAGKAKASAIEVDSD</sequence>
<evidence type="ECO:0000256" key="6">
    <source>
        <dbReference type="SAM" id="MobiDB-lite"/>
    </source>
</evidence>
<evidence type="ECO:0000256" key="4">
    <source>
        <dbReference type="ARBA" id="ARBA00022833"/>
    </source>
</evidence>
<evidence type="ECO:0000256" key="3">
    <source>
        <dbReference type="ARBA" id="ARBA00022771"/>
    </source>
</evidence>
<dbReference type="EMBL" id="MNAD01001706">
    <property type="protein sequence ID" value="OJT02035.1"/>
    <property type="molecule type" value="Genomic_DNA"/>
</dbReference>
<feature type="non-terminal residue" evidence="8">
    <location>
        <position position="1"/>
    </location>
</feature>
<dbReference type="OMA" id="CEMWESN"/>
<proteinExistence type="predicted"/>
<accession>A0A1M2V377</accession>
<organism evidence="8 9">
    <name type="scientific">Trametes pubescens</name>
    <name type="common">White-rot fungus</name>
    <dbReference type="NCBI Taxonomy" id="154538"/>
    <lineage>
        <taxon>Eukaryota</taxon>
        <taxon>Fungi</taxon>
        <taxon>Dikarya</taxon>
        <taxon>Basidiomycota</taxon>
        <taxon>Agaricomycotina</taxon>
        <taxon>Agaricomycetes</taxon>
        <taxon>Polyporales</taxon>
        <taxon>Polyporaceae</taxon>
        <taxon>Trametes</taxon>
    </lineage>
</organism>
<dbReference type="GO" id="GO:0046983">
    <property type="term" value="F:protein dimerization activity"/>
    <property type="evidence" value="ECO:0007669"/>
    <property type="project" value="InterPro"/>
</dbReference>
<evidence type="ECO:0000313" key="9">
    <source>
        <dbReference type="Proteomes" id="UP000184267"/>
    </source>
</evidence>
<evidence type="ECO:0000256" key="5">
    <source>
        <dbReference type="ARBA" id="ARBA00023242"/>
    </source>
</evidence>
<feature type="compositionally biased region" description="Low complexity" evidence="6">
    <location>
        <begin position="282"/>
        <end position="321"/>
    </location>
</feature>
<feature type="region of interest" description="Disordered" evidence="6">
    <location>
        <begin position="271"/>
        <end position="327"/>
    </location>
</feature>
<feature type="domain" description="HAT C-terminal dimerisation" evidence="7">
    <location>
        <begin position="171"/>
        <end position="250"/>
    </location>
</feature>
<gene>
    <name evidence="8" type="ORF">TRAPUB_7505</name>
</gene>
<dbReference type="GO" id="GO:0008270">
    <property type="term" value="F:zinc ion binding"/>
    <property type="evidence" value="ECO:0007669"/>
    <property type="project" value="UniProtKB-KW"/>
</dbReference>
<keyword evidence="5" id="KW-0539">Nucleus</keyword>
<evidence type="ECO:0000313" key="8">
    <source>
        <dbReference type="EMBL" id="OJT02035.1"/>
    </source>
</evidence>
<feature type="region of interest" description="Disordered" evidence="6">
    <location>
        <begin position="127"/>
        <end position="148"/>
    </location>
</feature>
<dbReference type="InterPro" id="IPR052035">
    <property type="entry name" value="ZnF_BED_domain_contain"/>
</dbReference>
<dbReference type="OrthoDB" id="3359487at2759"/>
<dbReference type="PANTHER" id="PTHR46481">
    <property type="entry name" value="ZINC FINGER BED DOMAIN-CONTAINING PROTEIN 4"/>
    <property type="match status" value="1"/>
</dbReference>
<dbReference type="AlphaFoldDB" id="A0A1M2V377"/>
<dbReference type="GO" id="GO:0005634">
    <property type="term" value="C:nucleus"/>
    <property type="evidence" value="ECO:0007669"/>
    <property type="project" value="UniProtKB-SubCell"/>
</dbReference>
<name>A0A1M2V377_TRAPU</name>
<evidence type="ECO:0000256" key="1">
    <source>
        <dbReference type="ARBA" id="ARBA00004123"/>
    </source>
</evidence>
<keyword evidence="3" id="KW-0863">Zinc-finger</keyword>
<protein>
    <recommendedName>
        <fullName evidence="7">HAT C-terminal dimerisation domain-containing protein</fullName>
    </recommendedName>
</protein>
<reference evidence="8 9" key="1">
    <citation type="submission" date="2016-10" db="EMBL/GenBank/DDBJ databases">
        <title>Genome sequence of the basidiomycete white-rot fungus Trametes pubescens.</title>
        <authorList>
            <person name="Makela M.R."/>
            <person name="Granchi Z."/>
            <person name="Peng M."/>
            <person name="De Vries R.P."/>
            <person name="Grigoriev I."/>
            <person name="Riley R."/>
            <person name="Hilden K."/>
        </authorList>
    </citation>
    <scope>NUCLEOTIDE SEQUENCE [LARGE SCALE GENOMIC DNA]</scope>
    <source>
        <strain evidence="8 9">FBCC735</strain>
    </source>
</reference>
<dbReference type="STRING" id="154538.A0A1M2V377"/>
<feature type="compositionally biased region" description="Low complexity" evidence="6">
    <location>
        <begin position="134"/>
        <end position="148"/>
    </location>
</feature>
<comment type="subcellular location">
    <subcellularLocation>
        <location evidence="1">Nucleus</location>
    </subcellularLocation>
</comment>
<keyword evidence="9" id="KW-1185">Reference proteome</keyword>
<evidence type="ECO:0000259" key="7">
    <source>
        <dbReference type="Pfam" id="PF05699"/>
    </source>
</evidence>
<keyword evidence="2" id="KW-0479">Metal-binding</keyword>
<dbReference type="SUPFAM" id="SSF53098">
    <property type="entry name" value="Ribonuclease H-like"/>
    <property type="match status" value="1"/>
</dbReference>
<dbReference type="InterPro" id="IPR008906">
    <property type="entry name" value="HATC_C_dom"/>
</dbReference>
<evidence type="ECO:0000256" key="2">
    <source>
        <dbReference type="ARBA" id="ARBA00022723"/>
    </source>
</evidence>
<comment type="caution">
    <text evidence="8">The sequence shown here is derived from an EMBL/GenBank/DDBJ whole genome shotgun (WGS) entry which is preliminary data.</text>
</comment>